<dbReference type="GO" id="GO:0008270">
    <property type="term" value="F:zinc ion binding"/>
    <property type="evidence" value="ECO:0007669"/>
    <property type="project" value="UniProtKB-KW"/>
</dbReference>
<evidence type="ECO:0000313" key="3">
    <source>
        <dbReference type="Proteomes" id="UP000515163"/>
    </source>
</evidence>
<name>A0A6P8H9Q9_ACTTE</name>
<gene>
    <name evidence="4" type="primary">LOC116286787</name>
</gene>
<dbReference type="RefSeq" id="XP_031549225.1">
    <property type="nucleotide sequence ID" value="XM_031693365.1"/>
</dbReference>
<organism evidence="3 4">
    <name type="scientific">Actinia tenebrosa</name>
    <name type="common">Australian red waratah sea anemone</name>
    <dbReference type="NCBI Taxonomy" id="6105"/>
    <lineage>
        <taxon>Eukaryota</taxon>
        <taxon>Metazoa</taxon>
        <taxon>Cnidaria</taxon>
        <taxon>Anthozoa</taxon>
        <taxon>Hexacorallia</taxon>
        <taxon>Actiniaria</taxon>
        <taxon>Actiniidae</taxon>
        <taxon>Actinia</taxon>
    </lineage>
</organism>
<dbReference type="PANTHER" id="PTHR46609:SF8">
    <property type="entry name" value="YQAJ VIRAL RECOMBINASE DOMAIN-CONTAINING PROTEIN"/>
    <property type="match status" value="1"/>
</dbReference>
<dbReference type="CDD" id="cd22343">
    <property type="entry name" value="PDDEXK_lambda_exonuclease-like"/>
    <property type="match status" value="1"/>
</dbReference>
<dbReference type="PROSITE" id="PS50966">
    <property type="entry name" value="ZF_SWIM"/>
    <property type="match status" value="1"/>
</dbReference>
<reference evidence="4" key="1">
    <citation type="submission" date="2025-08" db="UniProtKB">
        <authorList>
            <consortium name="RefSeq"/>
        </authorList>
    </citation>
    <scope>IDENTIFICATION</scope>
    <source>
        <tissue evidence="4">Tentacle</tissue>
    </source>
</reference>
<dbReference type="AlphaFoldDB" id="A0A6P8H9Q9"/>
<dbReference type="InterPro" id="IPR051703">
    <property type="entry name" value="NF-kappa-B_Signaling_Reg"/>
</dbReference>
<dbReference type="Gene3D" id="3.90.320.10">
    <property type="match status" value="1"/>
</dbReference>
<keyword evidence="3" id="KW-1185">Reference proteome</keyword>
<dbReference type="InterPro" id="IPR011335">
    <property type="entry name" value="Restrct_endonuc-II-like"/>
</dbReference>
<dbReference type="SUPFAM" id="SSF52980">
    <property type="entry name" value="Restriction endonuclease-like"/>
    <property type="match status" value="1"/>
</dbReference>
<dbReference type="InterPro" id="IPR007527">
    <property type="entry name" value="Znf_SWIM"/>
</dbReference>
<feature type="domain" description="SWIM-type" evidence="2">
    <location>
        <begin position="55"/>
        <end position="92"/>
    </location>
</feature>
<keyword evidence="1" id="KW-0862">Zinc</keyword>
<proteinExistence type="predicted"/>
<keyword evidence="1" id="KW-0863">Zinc-finger</keyword>
<evidence type="ECO:0000259" key="2">
    <source>
        <dbReference type="PROSITE" id="PS50966"/>
    </source>
</evidence>
<dbReference type="OrthoDB" id="5949356at2759"/>
<keyword evidence="1" id="KW-0479">Metal-binding</keyword>
<evidence type="ECO:0000256" key="1">
    <source>
        <dbReference type="PROSITE-ProRule" id="PRU00325"/>
    </source>
</evidence>
<dbReference type="Pfam" id="PF04434">
    <property type="entry name" value="SWIM"/>
    <property type="match status" value="1"/>
</dbReference>
<dbReference type="KEGG" id="aten:116286787"/>
<dbReference type="GO" id="GO:0006281">
    <property type="term" value="P:DNA repair"/>
    <property type="evidence" value="ECO:0007669"/>
    <property type="project" value="UniProtKB-ARBA"/>
</dbReference>
<protein>
    <submittedName>
        <fullName evidence="4">Uncharacterized protein LOC116286787</fullName>
    </submittedName>
</protein>
<dbReference type="InterPro" id="IPR011604">
    <property type="entry name" value="PDDEXK-like_dom_sf"/>
</dbReference>
<dbReference type="GeneID" id="116286787"/>
<dbReference type="Proteomes" id="UP000515163">
    <property type="component" value="Unplaced"/>
</dbReference>
<dbReference type="Pfam" id="PF09588">
    <property type="entry name" value="YqaJ"/>
    <property type="match status" value="1"/>
</dbReference>
<dbReference type="PANTHER" id="PTHR46609">
    <property type="entry name" value="EXONUCLEASE, PHAGE-TYPE/RECB, C-TERMINAL DOMAIN-CONTAINING PROTEIN"/>
    <property type="match status" value="1"/>
</dbReference>
<sequence length="415" mass="47517">MASLSIASLSSFFVEEQKSISRGENHYQSAHVESFSYDQGVLRGEVKASMKNKVYKVTIYLDENNKIRSSQCECPRGEYKCSHAAALFIHGIHNLSRTDVECSWRKKKTDNTSPLSVIEMFPPSKDYVALRRTPTKEDRGYLYSELRGYGKFTGICWILRPEPAPPRMLPIPTIEEIIYSEEFLDIQGQQQQIAFVQEKVQVSDEIIREIARSSQGQRDNPLWHLVRKGRLTASNFGCVMNAKRATPSLIKRLLGEYDVSRVKAVLWGVTNESEAVKSFKTLTGLPVEETGVWLDKTGVLGASPDGLVGRKHVLEVKCPYTQRNCMIAEAVTNDSFCLKTNNDGKYELKTDHVYWHQVQGQMFLTQREFCYFVVWTTKETAILNIKRDPSWLNNIDILVDFYFFHIFPKILEGEL</sequence>
<accession>A0A6P8H9Q9</accession>
<evidence type="ECO:0000313" key="4">
    <source>
        <dbReference type="RefSeq" id="XP_031549225.1"/>
    </source>
</evidence>
<dbReference type="InParanoid" id="A0A6P8H9Q9"/>
<dbReference type="InterPro" id="IPR019080">
    <property type="entry name" value="YqaJ_viral_recombinase"/>
</dbReference>